<gene>
    <name evidence="1" type="primary">jg18885</name>
    <name evidence="1" type="ORF">PAEG_LOCUS18806</name>
</gene>
<protein>
    <submittedName>
        <fullName evidence="1">Jg18885 protein</fullName>
    </submittedName>
</protein>
<evidence type="ECO:0000313" key="1">
    <source>
        <dbReference type="EMBL" id="CAH2242533.1"/>
    </source>
</evidence>
<reference evidence="1" key="1">
    <citation type="submission" date="2022-03" db="EMBL/GenBank/DDBJ databases">
        <authorList>
            <person name="Lindestad O."/>
        </authorList>
    </citation>
    <scope>NUCLEOTIDE SEQUENCE</scope>
</reference>
<keyword evidence="2" id="KW-1185">Reference proteome</keyword>
<dbReference type="AlphaFoldDB" id="A0A8S4RXM3"/>
<organism evidence="1 2">
    <name type="scientific">Pararge aegeria aegeria</name>
    <dbReference type="NCBI Taxonomy" id="348720"/>
    <lineage>
        <taxon>Eukaryota</taxon>
        <taxon>Metazoa</taxon>
        <taxon>Ecdysozoa</taxon>
        <taxon>Arthropoda</taxon>
        <taxon>Hexapoda</taxon>
        <taxon>Insecta</taxon>
        <taxon>Pterygota</taxon>
        <taxon>Neoptera</taxon>
        <taxon>Endopterygota</taxon>
        <taxon>Lepidoptera</taxon>
        <taxon>Glossata</taxon>
        <taxon>Ditrysia</taxon>
        <taxon>Papilionoidea</taxon>
        <taxon>Nymphalidae</taxon>
        <taxon>Satyrinae</taxon>
        <taxon>Satyrini</taxon>
        <taxon>Parargina</taxon>
        <taxon>Pararge</taxon>
    </lineage>
</organism>
<proteinExistence type="predicted"/>
<dbReference type="EMBL" id="CAKXAJ010025658">
    <property type="protein sequence ID" value="CAH2242533.1"/>
    <property type="molecule type" value="Genomic_DNA"/>
</dbReference>
<name>A0A8S4RXM3_9NEOP</name>
<accession>A0A8S4RXM3</accession>
<sequence>MRMGGAELAENRWTLGSQGVGMAMQRWKQVVGSKQAAKDRVFLNALQKNYIRKWTSIGIHDEEECRSTYTLLKYVQEGSEKKL</sequence>
<dbReference type="Proteomes" id="UP000838756">
    <property type="component" value="Unassembled WGS sequence"/>
</dbReference>
<evidence type="ECO:0000313" key="2">
    <source>
        <dbReference type="Proteomes" id="UP000838756"/>
    </source>
</evidence>
<comment type="caution">
    <text evidence="1">The sequence shown here is derived from an EMBL/GenBank/DDBJ whole genome shotgun (WGS) entry which is preliminary data.</text>
</comment>